<proteinExistence type="predicted"/>
<dbReference type="CDD" id="cd20303">
    <property type="entry name" value="cupin_ChrR_1"/>
    <property type="match status" value="1"/>
</dbReference>
<dbReference type="SUPFAM" id="SSF51182">
    <property type="entry name" value="RmlC-like cupins"/>
    <property type="match status" value="2"/>
</dbReference>
<dbReference type="InterPro" id="IPR014710">
    <property type="entry name" value="RmlC-like_jellyroll"/>
</dbReference>
<evidence type="ECO:0000313" key="2">
    <source>
        <dbReference type="EMBL" id="PZX36986.1"/>
    </source>
</evidence>
<dbReference type="Proteomes" id="UP000249364">
    <property type="component" value="Unassembled WGS sequence"/>
</dbReference>
<feature type="domain" description="ChrR-like cupin" evidence="1">
    <location>
        <begin position="9"/>
        <end position="111"/>
    </location>
</feature>
<dbReference type="EMBL" id="QKZQ01000024">
    <property type="protein sequence ID" value="PZX36986.1"/>
    <property type="molecule type" value="Genomic_DNA"/>
</dbReference>
<keyword evidence="3" id="KW-1185">Reference proteome</keyword>
<comment type="caution">
    <text evidence="2">The sequence shown here is derived from an EMBL/GenBank/DDBJ whole genome shotgun (WGS) entry which is preliminary data.</text>
</comment>
<sequence>MHLNADFSQRALVRFDENDWVASPMPGVRRRMLDRIGEEVARATSIVQFDPGSAFSPHTHDGGEEYLVLDGTFQDEDGDFPTGFYVRNPPTSSHTPAAMEGATILVKLHQFDPDDRTQVQIDSRASTWSGTEPGVKTLHLHSDDRESVAMERWDADTTRSLDASGGLEVFVIAGAVKDGTDRLTRRDWLRRPVGSEFRATAGPEGAQIWIKSGHLRNVIGRPA</sequence>
<dbReference type="InterPro" id="IPR011051">
    <property type="entry name" value="RmlC_Cupin_sf"/>
</dbReference>
<evidence type="ECO:0000313" key="3">
    <source>
        <dbReference type="Proteomes" id="UP000249364"/>
    </source>
</evidence>
<dbReference type="RefSeq" id="WP_071470123.1">
    <property type="nucleotide sequence ID" value="NZ_MEHT01000024.1"/>
</dbReference>
<organism evidence="2 3">
    <name type="scientific">Roseinatronobacter thiooxidans</name>
    <dbReference type="NCBI Taxonomy" id="121821"/>
    <lineage>
        <taxon>Bacteria</taxon>
        <taxon>Pseudomonadati</taxon>
        <taxon>Pseudomonadota</taxon>
        <taxon>Alphaproteobacteria</taxon>
        <taxon>Rhodobacterales</taxon>
        <taxon>Paracoccaceae</taxon>
        <taxon>Roseinatronobacter</taxon>
    </lineage>
</organism>
<name>A0A2W7PN50_9RHOB</name>
<dbReference type="Gene3D" id="2.60.120.10">
    <property type="entry name" value="Jelly Rolls"/>
    <property type="match status" value="1"/>
</dbReference>
<dbReference type="AlphaFoldDB" id="A0A2W7PN50"/>
<evidence type="ECO:0000259" key="1">
    <source>
        <dbReference type="Pfam" id="PF12973"/>
    </source>
</evidence>
<gene>
    <name evidence="2" type="ORF">LY56_03281</name>
</gene>
<dbReference type="STRING" id="121821.GCA_001870675_01353"/>
<feature type="domain" description="ChrR-like cupin" evidence="1">
    <location>
        <begin position="119"/>
        <end position="215"/>
    </location>
</feature>
<reference evidence="2 3" key="1">
    <citation type="submission" date="2018-06" db="EMBL/GenBank/DDBJ databases">
        <title>Genomic Encyclopedia of Archaeal and Bacterial Type Strains, Phase II (KMG-II): from individual species to whole genera.</title>
        <authorList>
            <person name="Goeker M."/>
        </authorList>
    </citation>
    <scope>NUCLEOTIDE SEQUENCE [LARGE SCALE GENOMIC DNA]</scope>
    <source>
        <strain evidence="2 3">DSM 13087</strain>
    </source>
</reference>
<dbReference type="OrthoDB" id="9801227at2"/>
<protein>
    <submittedName>
        <fullName evidence="2">Anti-sigma factor ChrR (Cupin superfamily)</fullName>
    </submittedName>
</protein>
<dbReference type="Pfam" id="PF12973">
    <property type="entry name" value="Cupin_7"/>
    <property type="match status" value="2"/>
</dbReference>
<accession>A0A2W7PN50</accession>
<dbReference type="InterPro" id="IPR025979">
    <property type="entry name" value="ChrR-like_cupin_dom"/>
</dbReference>